<dbReference type="Proteomes" id="UP000190625">
    <property type="component" value="Unassembled WGS sequence"/>
</dbReference>
<evidence type="ECO:0000256" key="1">
    <source>
        <dbReference type="SAM" id="Coils"/>
    </source>
</evidence>
<keyword evidence="4" id="KW-1185">Reference proteome</keyword>
<evidence type="ECO:0000313" key="4">
    <source>
        <dbReference type="Proteomes" id="UP000190625"/>
    </source>
</evidence>
<gene>
    <name evidence="3" type="ORF">SAMN02745118_02695</name>
</gene>
<reference evidence="4" key="1">
    <citation type="submission" date="2017-02" db="EMBL/GenBank/DDBJ databases">
        <authorList>
            <person name="Varghese N."/>
            <person name="Submissions S."/>
        </authorList>
    </citation>
    <scope>NUCLEOTIDE SEQUENCE [LARGE SCALE GENOMIC DNA]</scope>
    <source>
        <strain evidence="4">ATCC BAA-73</strain>
    </source>
</reference>
<feature type="compositionally biased region" description="Acidic residues" evidence="2">
    <location>
        <begin position="158"/>
        <end position="167"/>
    </location>
</feature>
<keyword evidence="1" id="KW-0175">Coiled coil</keyword>
<protein>
    <submittedName>
        <fullName evidence="3">Uncharacterized protein</fullName>
    </submittedName>
</protein>
<dbReference type="AlphaFoldDB" id="A0A1T4QU86"/>
<organism evidence="3 4">
    <name type="scientific">Selenihalanaerobacter shriftii</name>
    <dbReference type="NCBI Taxonomy" id="142842"/>
    <lineage>
        <taxon>Bacteria</taxon>
        <taxon>Bacillati</taxon>
        <taxon>Bacillota</taxon>
        <taxon>Clostridia</taxon>
        <taxon>Halanaerobiales</taxon>
        <taxon>Halobacteroidaceae</taxon>
        <taxon>Selenihalanaerobacter</taxon>
    </lineage>
</organism>
<feature type="region of interest" description="Disordered" evidence="2">
    <location>
        <begin position="154"/>
        <end position="180"/>
    </location>
</feature>
<proteinExistence type="predicted"/>
<evidence type="ECO:0000256" key="2">
    <source>
        <dbReference type="SAM" id="MobiDB-lite"/>
    </source>
</evidence>
<name>A0A1T4QU86_9FIRM</name>
<dbReference type="EMBL" id="FUWM01000032">
    <property type="protein sequence ID" value="SKA07041.1"/>
    <property type="molecule type" value="Genomic_DNA"/>
</dbReference>
<accession>A0A1T4QU86</accession>
<feature type="coiled-coil region" evidence="1">
    <location>
        <begin position="90"/>
        <end position="118"/>
    </location>
</feature>
<evidence type="ECO:0000313" key="3">
    <source>
        <dbReference type="EMBL" id="SKA07041.1"/>
    </source>
</evidence>
<sequence>MQSEEPGAVVPHAGICAGQLAFLFRLRKLGGIILSTPRRKRLNRKGRLQAAKKWIPTYEGKNLVRGYKKWFGVDFICAIKELEMLGHEINEKYKKQILKQEEAKRKAAKERKRSKKEELIDDPSWQNAKFYFIAGYTSNGVPYGITWEEYEEKYSETNQDDTSDDSQDNLNNDFFDDVPF</sequence>